<evidence type="ECO:0000256" key="7">
    <source>
        <dbReference type="ARBA" id="ARBA00022840"/>
    </source>
</evidence>
<protein>
    <recommendedName>
        <fullName evidence="13">RING-type domain-containing protein</fullName>
    </recommendedName>
</protein>
<dbReference type="Pfam" id="PF00271">
    <property type="entry name" value="Helicase_C"/>
    <property type="match status" value="1"/>
</dbReference>
<feature type="domain" description="Helicase C-terminal" evidence="11">
    <location>
        <begin position="1180"/>
        <end position="1360"/>
    </location>
</feature>
<evidence type="ECO:0000259" key="10">
    <source>
        <dbReference type="PROSITE" id="PS50089"/>
    </source>
</evidence>
<keyword evidence="5" id="KW-0347">Helicase</keyword>
<evidence type="ECO:0000313" key="12">
    <source>
        <dbReference type="EMBL" id="CCC48749.1"/>
    </source>
</evidence>
<evidence type="ECO:0000256" key="6">
    <source>
        <dbReference type="ARBA" id="ARBA00022833"/>
    </source>
</evidence>
<keyword evidence="3 8" id="KW-0863">Zinc-finger</keyword>
<dbReference type="GO" id="GO:0008270">
    <property type="term" value="F:zinc ion binding"/>
    <property type="evidence" value="ECO:0007669"/>
    <property type="project" value="UniProtKB-KW"/>
</dbReference>
<dbReference type="SUPFAM" id="SSF52540">
    <property type="entry name" value="P-loop containing nucleoside triphosphate hydrolases"/>
    <property type="match status" value="2"/>
</dbReference>
<dbReference type="GO" id="GO:0016787">
    <property type="term" value="F:hydrolase activity"/>
    <property type="evidence" value="ECO:0007669"/>
    <property type="project" value="UniProtKB-KW"/>
</dbReference>
<keyword evidence="1" id="KW-0479">Metal-binding</keyword>
<dbReference type="InterPro" id="IPR027417">
    <property type="entry name" value="P-loop_NTPase"/>
</dbReference>
<keyword evidence="4" id="KW-0378">Hydrolase</keyword>
<dbReference type="InterPro" id="IPR017907">
    <property type="entry name" value="Znf_RING_CS"/>
</dbReference>
<dbReference type="InterPro" id="IPR000330">
    <property type="entry name" value="SNF2_N"/>
</dbReference>
<gene>
    <name evidence="12" type="ORF">TVY486_0700920</name>
</gene>
<dbReference type="InterPro" id="IPR001650">
    <property type="entry name" value="Helicase_C-like"/>
</dbReference>
<evidence type="ECO:0000256" key="8">
    <source>
        <dbReference type="PROSITE-ProRule" id="PRU00175"/>
    </source>
</evidence>
<dbReference type="SUPFAM" id="SSF57850">
    <property type="entry name" value="RING/U-box"/>
    <property type="match status" value="1"/>
</dbReference>
<dbReference type="Gene3D" id="3.40.50.300">
    <property type="entry name" value="P-loop containing nucleotide triphosphate hydrolases"/>
    <property type="match status" value="2"/>
</dbReference>
<evidence type="ECO:0000256" key="9">
    <source>
        <dbReference type="SAM" id="MobiDB-lite"/>
    </source>
</evidence>
<dbReference type="GO" id="GO:0004386">
    <property type="term" value="F:helicase activity"/>
    <property type="evidence" value="ECO:0007669"/>
    <property type="project" value="UniProtKB-KW"/>
</dbReference>
<dbReference type="PROSITE" id="PS00518">
    <property type="entry name" value="ZF_RING_1"/>
    <property type="match status" value="1"/>
</dbReference>
<evidence type="ECO:0000256" key="2">
    <source>
        <dbReference type="ARBA" id="ARBA00022741"/>
    </source>
</evidence>
<evidence type="ECO:0000259" key="11">
    <source>
        <dbReference type="PROSITE" id="PS51194"/>
    </source>
</evidence>
<evidence type="ECO:0008006" key="13">
    <source>
        <dbReference type="Google" id="ProtNLM"/>
    </source>
</evidence>
<dbReference type="PANTHER" id="PTHR45626:SF17">
    <property type="entry name" value="HELICASE-LIKE TRANSCRIPTION FACTOR"/>
    <property type="match status" value="1"/>
</dbReference>
<dbReference type="GO" id="GO:0008094">
    <property type="term" value="F:ATP-dependent activity, acting on DNA"/>
    <property type="evidence" value="ECO:0007669"/>
    <property type="project" value="TreeGrafter"/>
</dbReference>
<dbReference type="PROSITE" id="PS50089">
    <property type="entry name" value="ZF_RING_2"/>
    <property type="match status" value="1"/>
</dbReference>
<dbReference type="SMART" id="SM00184">
    <property type="entry name" value="RING"/>
    <property type="match status" value="1"/>
</dbReference>
<dbReference type="EMBL" id="HE573023">
    <property type="protein sequence ID" value="CCC48749.1"/>
    <property type="molecule type" value="Genomic_DNA"/>
</dbReference>
<keyword evidence="2" id="KW-0547">Nucleotide-binding</keyword>
<dbReference type="InterPro" id="IPR050628">
    <property type="entry name" value="SNF2_RAD54_helicase_TF"/>
</dbReference>
<evidence type="ECO:0000256" key="5">
    <source>
        <dbReference type="ARBA" id="ARBA00022806"/>
    </source>
</evidence>
<dbReference type="InterPro" id="IPR001841">
    <property type="entry name" value="Znf_RING"/>
</dbReference>
<sequence length="1385" mass="153918">MSSALSGDVVPPKRGVRKRQREPVEDEVDCMADDVHVSFAARISSDPSRGGLVKPSGRDAGYMWDADASCREQAEAAWEGMGKEKRLLFLVEHLKYYMRYAVQKHLFPSSVRFASDVTEISREHTAESALLLQFHVSIPCVFRFVISEWQRVADMEATGMLGPSDHRFDTGNFVRSCLAHMRTVDGLTALLFISCPACRTIYLSDDALSVLLGILLEFGHLCPDDLLGGRSMETMLEALSKIDKRLYSASDHACAYSETHRQLMLLISHTKADVRELWKGFDVSLFPVFSSALQGESAAYVCKKNGQGNEVTRESMIPAQDTTQIPGTPCEECVQSQKCRSPDSNRFGFSDCGGLDHTTSIFTDCHRFSMLEREVRAHETVWSEDSCKLEVVLHAPVQHCIAPSQPTTQLKLRELMGAFFILHRAVSEQAQRRGFVLESLESRIVALYNESLVSGLIPSASTFSTADRACSVALGDDSMVEPEHLARRENVAARGTFRENLSIQELMPENMCPAAVLSGVAAYSTKHLADLARATESFFPREYIKAQLKPHQLESLAYMLAREKRGMAKYVEVPCDTLTSDDLKPHNRSINRQRSTSQRGRTCVSMFYSSMMATCFVVRSDSVSATRARQKARCGFLCDEMGLGKTLVILSLCAAGRKRKGQDGITAPRRPLPYYRAKVGSFRKAYTNGLEGRAVTSTVNSCSGEIIDVSSSSDTASDDGSDLEEVWSNPDTIEHHRSLVIDRTVNWNLILGSGPREGPPRLPRLPDLKPLPNTTLITVPYSLLPQWVSEIDRFYPSARYIVFHGPARFRYTSDDFMSADFVITTYETLTAHLREETDGVFCLFSHLAPRDTTRFVALKEWDALNAAGCCRGKAKRASSSLASSEASSALQNIVDRSFRQVVGCMERTNLTSRTKKIPSLMQTIQLTPLKEACVPVPLSESERFLYNHVSGIIQGEVARLQRQGLLANRMMKVLAWVRLMTSVALHPSTVFAELNNGAPSLLPRHREKLVEFDPSFSESFVSVSASEALDWALEHHVEVEEHVSGASPTSVVPEATLEVLRKLSRTPSELPNCPICLDTMLKPTLLSCFHIFCKECVAELAQAAWSSKGTENVAYCPFCRCGTSLRQRKRVIDVDVGRTRWLARPRRRTCFLLTFARPAVSDDVLREHLTSVAKGSRVSRLAQLLKEIWQKHPNDSVLVFSKVPSVLQPGAQAVKKTVDASVHVIDNYLTLGKRKKIFAELHSSKQRTGAGSLSDSETSCLSGGSRMVVFLSSHVASVGLNLTFANHLIFMEANINPTLQQQAIGRINCFGQKKEIHVYFMYAPGTIEEKILKRNSTILQDETQSTAAGNRIDRAETGEKGRMGQQLTERSDEACQLELCSLLMP</sequence>
<dbReference type="PROSITE" id="PS51194">
    <property type="entry name" value="HELICASE_CTER"/>
    <property type="match status" value="1"/>
</dbReference>
<reference evidence="12" key="1">
    <citation type="journal article" date="2012" name="Proc. Natl. Acad. Sci. U.S.A.">
        <title>Antigenic diversity is generated by distinct evolutionary mechanisms in African trypanosome species.</title>
        <authorList>
            <person name="Jackson A.P."/>
            <person name="Berry A."/>
            <person name="Aslett M."/>
            <person name="Allison H.C."/>
            <person name="Burton P."/>
            <person name="Vavrova-Anderson J."/>
            <person name="Brown R."/>
            <person name="Browne H."/>
            <person name="Corton N."/>
            <person name="Hauser H."/>
            <person name="Gamble J."/>
            <person name="Gilderthorp R."/>
            <person name="Marcello L."/>
            <person name="McQuillan J."/>
            <person name="Otto T.D."/>
            <person name="Quail M.A."/>
            <person name="Sanders M.J."/>
            <person name="van Tonder A."/>
            <person name="Ginger M.L."/>
            <person name="Field M.C."/>
            <person name="Barry J.D."/>
            <person name="Hertz-Fowler C."/>
            <person name="Berriman M."/>
        </authorList>
    </citation>
    <scope>NUCLEOTIDE SEQUENCE</scope>
    <source>
        <strain evidence="12">Y486</strain>
    </source>
</reference>
<dbReference type="GO" id="GO:0005524">
    <property type="term" value="F:ATP binding"/>
    <property type="evidence" value="ECO:0007669"/>
    <property type="project" value="UniProtKB-KW"/>
</dbReference>
<dbReference type="InterPro" id="IPR027370">
    <property type="entry name" value="Znf-RING_euk"/>
</dbReference>
<accession>G0TXQ7</accession>
<dbReference type="InterPro" id="IPR014001">
    <property type="entry name" value="Helicase_ATP-bd"/>
</dbReference>
<organism evidence="12">
    <name type="scientific">Trypanosoma vivax (strain Y486)</name>
    <dbReference type="NCBI Taxonomy" id="1055687"/>
    <lineage>
        <taxon>Eukaryota</taxon>
        <taxon>Discoba</taxon>
        <taxon>Euglenozoa</taxon>
        <taxon>Kinetoplastea</taxon>
        <taxon>Metakinetoplastina</taxon>
        <taxon>Trypanosomatida</taxon>
        <taxon>Trypanosomatidae</taxon>
        <taxon>Trypanosoma</taxon>
        <taxon>Duttonella</taxon>
    </lineage>
</organism>
<dbReference type="SMART" id="SM00487">
    <property type="entry name" value="DEXDc"/>
    <property type="match status" value="1"/>
</dbReference>
<dbReference type="PANTHER" id="PTHR45626">
    <property type="entry name" value="TRANSCRIPTION TERMINATION FACTOR 2-RELATED"/>
    <property type="match status" value="1"/>
</dbReference>
<evidence type="ECO:0000256" key="3">
    <source>
        <dbReference type="ARBA" id="ARBA00022771"/>
    </source>
</evidence>
<keyword evidence="6" id="KW-0862">Zinc</keyword>
<proteinExistence type="predicted"/>
<evidence type="ECO:0000256" key="1">
    <source>
        <dbReference type="ARBA" id="ARBA00022723"/>
    </source>
</evidence>
<dbReference type="GO" id="GO:0006281">
    <property type="term" value="P:DNA repair"/>
    <property type="evidence" value="ECO:0007669"/>
    <property type="project" value="TreeGrafter"/>
</dbReference>
<dbReference type="Gene3D" id="3.30.40.10">
    <property type="entry name" value="Zinc/RING finger domain, C3HC4 (zinc finger)"/>
    <property type="match status" value="1"/>
</dbReference>
<keyword evidence="7" id="KW-0067">ATP-binding</keyword>
<dbReference type="GO" id="GO:0005634">
    <property type="term" value="C:nucleus"/>
    <property type="evidence" value="ECO:0007669"/>
    <property type="project" value="TreeGrafter"/>
</dbReference>
<feature type="domain" description="RING-type" evidence="10">
    <location>
        <begin position="1073"/>
        <end position="1120"/>
    </location>
</feature>
<name>G0TXQ7_TRYVY</name>
<dbReference type="Pfam" id="PF13445">
    <property type="entry name" value="zf-RING_UBOX"/>
    <property type="match status" value="1"/>
</dbReference>
<dbReference type="InterPro" id="IPR049730">
    <property type="entry name" value="SNF2/RAD54-like_C"/>
</dbReference>
<dbReference type="CDD" id="cd18793">
    <property type="entry name" value="SF2_C_SNF"/>
    <property type="match status" value="1"/>
</dbReference>
<feature type="region of interest" description="Disordered" evidence="9">
    <location>
        <begin position="1"/>
        <end position="25"/>
    </location>
</feature>
<dbReference type="InterPro" id="IPR013083">
    <property type="entry name" value="Znf_RING/FYVE/PHD"/>
</dbReference>
<evidence type="ECO:0000256" key="4">
    <source>
        <dbReference type="ARBA" id="ARBA00022801"/>
    </source>
</evidence>
<dbReference type="Pfam" id="PF00176">
    <property type="entry name" value="SNF2-rel_dom"/>
    <property type="match status" value="1"/>
</dbReference>